<name>A0A3A9VU41_9ACTN</name>
<dbReference type="CDD" id="cd01392">
    <property type="entry name" value="HTH_LacI"/>
    <property type="match status" value="1"/>
</dbReference>
<dbReference type="GO" id="GO:0003700">
    <property type="term" value="F:DNA-binding transcription factor activity"/>
    <property type="evidence" value="ECO:0007669"/>
    <property type="project" value="TreeGrafter"/>
</dbReference>
<gene>
    <name evidence="7" type="ORF">D7318_27640</name>
    <name evidence="6" type="ORF">D7319_28235</name>
</gene>
<dbReference type="Pfam" id="PF00356">
    <property type="entry name" value="LacI"/>
    <property type="match status" value="1"/>
</dbReference>
<evidence type="ECO:0000256" key="4">
    <source>
        <dbReference type="SAM" id="MobiDB-lite"/>
    </source>
</evidence>
<dbReference type="Gene3D" id="1.10.260.40">
    <property type="entry name" value="lambda repressor-like DNA-binding domains"/>
    <property type="match status" value="1"/>
</dbReference>
<dbReference type="InterPro" id="IPR046335">
    <property type="entry name" value="LacI/GalR-like_sensor"/>
</dbReference>
<dbReference type="AlphaFoldDB" id="A0A3A9VU41"/>
<dbReference type="PANTHER" id="PTHR30146:SF138">
    <property type="entry name" value="TRANSCRIPTIONAL REGULATORY PROTEIN"/>
    <property type="match status" value="1"/>
</dbReference>
<evidence type="ECO:0000313" key="8">
    <source>
        <dbReference type="Proteomes" id="UP000268652"/>
    </source>
</evidence>
<organism evidence="6 9">
    <name type="scientific">Streptomyces radicis</name>
    <dbReference type="NCBI Taxonomy" id="1750517"/>
    <lineage>
        <taxon>Bacteria</taxon>
        <taxon>Bacillati</taxon>
        <taxon>Actinomycetota</taxon>
        <taxon>Actinomycetes</taxon>
        <taxon>Kitasatosporales</taxon>
        <taxon>Streptomycetaceae</taxon>
        <taxon>Streptomyces</taxon>
    </lineage>
</organism>
<dbReference type="Gene3D" id="3.40.50.2300">
    <property type="match status" value="2"/>
</dbReference>
<dbReference type="SUPFAM" id="SSF53822">
    <property type="entry name" value="Periplasmic binding protein-like I"/>
    <property type="match status" value="1"/>
</dbReference>
<keyword evidence="2" id="KW-0238">DNA-binding</keyword>
<feature type="region of interest" description="Disordered" evidence="4">
    <location>
        <begin position="1"/>
        <end position="38"/>
    </location>
</feature>
<feature type="domain" description="HTH lacI-type" evidence="5">
    <location>
        <begin position="41"/>
        <end position="95"/>
    </location>
</feature>
<evidence type="ECO:0000313" key="6">
    <source>
        <dbReference type="EMBL" id="RKN04525.1"/>
    </source>
</evidence>
<evidence type="ECO:0000256" key="1">
    <source>
        <dbReference type="ARBA" id="ARBA00023015"/>
    </source>
</evidence>
<evidence type="ECO:0000256" key="2">
    <source>
        <dbReference type="ARBA" id="ARBA00023125"/>
    </source>
</evidence>
<dbReference type="InterPro" id="IPR010982">
    <property type="entry name" value="Lambda_DNA-bd_dom_sf"/>
</dbReference>
<dbReference type="GO" id="GO:0000976">
    <property type="term" value="F:transcription cis-regulatory region binding"/>
    <property type="evidence" value="ECO:0007669"/>
    <property type="project" value="TreeGrafter"/>
</dbReference>
<dbReference type="EMBL" id="RBDX01000035">
    <property type="protein sequence ID" value="RKN04525.1"/>
    <property type="molecule type" value="Genomic_DNA"/>
</dbReference>
<dbReference type="SMART" id="SM00354">
    <property type="entry name" value="HTH_LACI"/>
    <property type="match status" value="1"/>
</dbReference>
<dbReference type="PANTHER" id="PTHR30146">
    <property type="entry name" value="LACI-RELATED TRANSCRIPTIONAL REPRESSOR"/>
    <property type="match status" value="1"/>
</dbReference>
<evidence type="ECO:0000259" key="5">
    <source>
        <dbReference type="PROSITE" id="PS50932"/>
    </source>
</evidence>
<dbReference type="InterPro" id="IPR000843">
    <property type="entry name" value="HTH_LacI"/>
</dbReference>
<comment type="caution">
    <text evidence="6">The sequence shown here is derived from an EMBL/GenBank/DDBJ whole genome shotgun (WGS) entry which is preliminary data.</text>
</comment>
<dbReference type="Proteomes" id="UP000268652">
    <property type="component" value="Unassembled WGS sequence"/>
</dbReference>
<dbReference type="PROSITE" id="PS50932">
    <property type="entry name" value="HTH_LACI_2"/>
    <property type="match status" value="1"/>
</dbReference>
<reference evidence="8 9" key="1">
    <citation type="submission" date="2018-09" db="EMBL/GenBank/DDBJ databases">
        <title>Streptomyces sp. nov. DS1-2, an endophytic actinomycete isolated from roots of Dendrobium scabrilingue.</title>
        <authorList>
            <person name="Kuncharoen N."/>
            <person name="Kudo T."/>
            <person name="Ohkuma M."/>
            <person name="Yuki M."/>
            <person name="Tanasupawat S."/>
        </authorList>
    </citation>
    <scope>NUCLEOTIDE SEQUENCE [LARGE SCALE GENOMIC DNA]</scope>
    <source>
        <strain evidence="6 9">AZ1-7</strain>
        <strain evidence="7 8">DS1-2</strain>
    </source>
</reference>
<keyword evidence="3" id="KW-0804">Transcription</keyword>
<dbReference type="EMBL" id="RBDY01000033">
    <property type="protein sequence ID" value="RKN15503.1"/>
    <property type="molecule type" value="Genomic_DNA"/>
</dbReference>
<evidence type="ECO:0000256" key="3">
    <source>
        <dbReference type="ARBA" id="ARBA00023163"/>
    </source>
</evidence>
<evidence type="ECO:0000313" key="9">
    <source>
        <dbReference type="Proteomes" id="UP000275024"/>
    </source>
</evidence>
<sequence length="380" mass="39547">MGAVAGRARGGRGRGAGRGAGGAALSGGKAPGGGRGRRARVTLRQIADEVGTSQSTASRALAGHGYVAPELKARIEEAAARLGYVPDISARTLKGHSSGLIGLLVSDLRNQFYAQLAAGVEQTVAAAGHQVVLVDDHGDEAEAVRGAKAFVAMRAAGVLLAPVGREATELLVGHGTPVVEVDRRSGVRGCDAVIIDSESGAREAVGHLLALGHRRIAVVVDETVWDTGRNRLKGYRAAHRAAGVPLARRLVLDLGLRPDDPRRDVAAFLDANPDVTAVFAANNVMAEAVWQELKRRGAAVPGRCSMVSFDDLTWMRVVEPGLTAVRQPVYEMGNRAAQLLIERIDGGHGRAETRTLRPELVLRGSTAAPASAPGADIGAS</sequence>
<feature type="compositionally biased region" description="Gly residues" evidence="4">
    <location>
        <begin position="13"/>
        <end position="34"/>
    </location>
</feature>
<dbReference type="OrthoDB" id="37081at2"/>
<evidence type="ECO:0000313" key="7">
    <source>
        <dbReference type="EMBL" id="RKN15503.1"/>
    </source>
</evidence>
<dbReference type="SUPFAM" id="SSF47413">
    <property type="entry name" value="lambda repressor-like DNA-binding domains"/>
    <property type="match status" value="1"/>
</dbReference>
<dbReference type="Pfam" id="PF13377">
    <property type="entry name" value="Peripla_BP_3"/>
    <property type="match status" value="1"/>
</dbReference>
<proteinExistence type="predicted"/>
<keyword evidence="8" id="KW-1185">Reference proteome</keyword>
<protein>
    <submittedName>
        <fullName evidence="6">LacI family transcriptional regulator</fullName>
    </submittedName>
</protein>
<dbReference type="InterPro" id="IPR028082">
    <property type="entry name" value="Peripla_BP_I"/>
</dbReference>
<keyword evidence="1" id="KW-0805">Transcription regulation</keyword>
<dbReference type="Proteomes" id="UP000275024">
    <property type="component" value="Unassembled WGS sequence"/>
</dbReference>
<accession>A0A3A9VU41</accession>